<dbReference type="InterPro" id="IPR025287">
    <property type="entry name" value="WAK_GUB"/>
</dbReference>
<feature type="chain" id="PRO_5016589460" description="Wall-associated receptor kinase galacturonan-binding domain-containing protein" evidence="3">
    <location>
        <begin position="20"/>
        <end position="267"/>
    </location>
</feature>
<evidence type="ECO:0000256" key="3">
    <source>
        <dbReference type="SAM" id="SignalP"/>
    </source>
</evidence>
<feature type="domain" description="Wall-associated receptor kinase galacturonan-binding" evidence="4">
    <location>
        <begin position="25"/>
        <end position="88"/>
    </location>
</feature>
<accession>A0A371F1E8</accession>
<dbReference type="GO" id="GO:0016020">
    <property type="term" value="C:membrane"/>
    <property type="evidence" value="ECO:0007669"/>
    <property type="project" value="UniProtKB-SubCell"/>
</dbReference>
<evidence type="ECO:0000313" key="5">
    <source>
        <dbReference type="EMBL" id="RDX72125.1"/>
    </source>
</evidence>
<protein>
    <recommendedName>
        <fullName evidence="4">Wall-associated receptor kinase galacturonan-binding domain-containing protein</fullName>
    </recommendedName>
</protein>
<keyword evidence="2 3" id="KW-0732">Signal</keyword>
<dbReference type="Pfam" id="PF13947">
    <property type="entry name" value="GUB_WAK_bind"/>
    <property type="match status" value="1"/>
</dbReference>
<gene>
    <name evidence="5" type="ORF">CR513_48434</name>
</gene>
<evidence type="ECO:0000259" key="4">
    <source>
        <dbReference type="Pfam" id="PF13947"/>
    </source>
</evidence>
<dbReference type="OrthoDB" id="1513794at2759"/>
<dbReference type="GO" id="GO:0030247">
    <property type="term" value="F:polysaccharide binding"/>
    <property type="evidence" value="ECO:0007669"/>
    <property type="project" value="InterPro"/>
</dbReference>
<sequence>MERRAIGITILLFLQTCTASLIHHCPASSCGSIPNISYPFRLRGDPLHCGHMRYELDCENNATVLTLFSGKYHVHEIDYKRYKIRVSDEGAVEDATCAFMPRYFLYSANFSQTYIGPGTDPLKLDQFQASIAYFNCTDPITDDPRYVAVEEATGGHVYAVVEDWTNQFGVKDIKVGCQLKVATFANWGTVQDHKSNKKLSYADIHNMLSHGFWLSWLYVICEDRCEKGKYCSVVDESAGEVQCDNQLDCRWVYEANRELLAYISWIV</sequence>
<feature type="signal peptide" evidence="3">
    <location>
        <begin position="1"/>
        <end position="19"/>
    </location>
</feature>
<evidence type="ECO:0000256" key="2">
    <source>
        <dbReference type="ARBA" id="ARBA00022729"/>
    </source>
</evidence>
<dbReference type="STRING" id="157652.A0A371F1E8"/>
<dbReference type="Proteomes" id="UP000257109">
    <property type="component" value="Unassembled WGS sequence"/>
</dbReference>
<dbReference type="EMBL" id="QJKJ01011058">
    <property type="protein sequence ID" value="RDX72125.1"/>
    <property type="molecule type" value="Genomic_DNA"/>
</dbReference>
<name>A0A371F1E8_MUCPR</name>
<comment type="subcellular location">
    <subcellularLocation>
        <location evidence="1">Membrane</location>
        <topology evidence="1">Single-pass membrane protein</topology>
    </subcellularLocation>
</comment>
<reference evidence="5" key="1">
    <citation type="submission" date="2018-05" db="EMBL/GenBank/DDBJ databases">
        <title>Draft genome of Mucuna pruriens seed.</title>
        <authorList>
            <person name="Nnadi N.E."/>
            <person name="Vos R."/>
            <person name="Hasami M.H."/>
            <person name="Devisetty U.K."/>
            <person name="Aguiy J.C."/>
        </authorList>
    </citation>
    <scope>NUCLEOTIDE SEQUENCE [LARGE SCALE GENOMIC DNA]</scope>
    <source>
        <strain evidence="5">JCA_2017</strain>
    </source>
</reference>
<dbReference type="PANTHER" id="PTHR33138">
    <property type="entry name" value="OS01G0690200 PROTEIN"/>
    <property type="match status" value="1"/>
</dbReference>
<evidence type="ECO:0000313" key="6">
    <source>
        <dbReference type="Proteomes" id="UP000257109"/>
    </source>
</evidence>
<evidence type="ECO:0000256" key="1">
    <source>
        <dbReference type="ARBA" id="ARBA00004167"/>
    </source>
</evidence>
<proteinExistence type="predicted"/>
<feature type="non-terminal residue" evidence="5">
    <location>
        <position position="1"/>
    </location>
</feature>
<dbReference type="AlphaFoldDB" id="A0A371F1E8"/>
<keyword evidence="6" id="KW-1185">Reference proteome</keyword>
<organism evidence="5 6">
    <name type="scientific">Mucuna pruriens</name>
    <name type="common">Velvet bean</name>
    <name type="synonym">Dolichos pruriens</name>
    <dbReference type="NCBI Taxonomy" id="157652"/>
    <lineage>
        <taxon>Eukaryota</taxon>
        <taxon>Viridiplantae</taxon>
        <taxon>Streptophyta</taxon>
        <taxon>Embryophyta</taxon>
        <taxon>Tracheophyta</taxon>
        <taxon>Spermatophyta</taxon>
        <taxon>Magnoliopsida</taxon>
        <taxon>eudicotyledons</taxon>
        <taxon>Gunneridae</taxon>
        <taxon>Pentapetalae</taxon>
        <taxon>rosids</taxon>
        <taxon>fabids</taxon>
        <taxon>Fabales</taxon>
        <taxon>Fabaceae</taxon>
        <taxon>Papilionoideae</taxon>
        <taxon>50 kb inversion clade</taxon>
        <taxon>NPAAA clade</taxon>
        <taxon>indigoferoid/millettioid clade</taxon>
        <taxon>Phaseoleae</taxon>
        <taxon>Mucuna</taxon>
    </lineage>
</organism>
<comment type="caution">
    <text evidence="5">The sequence shown here is derived from an EMBL/GenBank/DDBJ whole genome shotgun (WGS) entry which is preliminary data.</text>
</comment>
<dbReference type="PANTHER" id="PTHR33138:SF30">
    <property type="entry name" value="LEAF RUST 10 DISEASE-RESISTANCE LOCUS RECEPTOR-LIKE PROTEIN KINASE-LIKE 2.7"/>
    <property type="match status" value="1"/>
</dbReference>